<keyword evidence="2" id="KW-1185">Reference proteome</keyword>
<accession>A0ABD0M5G2</accession>
<evidence type="ECO:0000313" key="2">
    <source>
        <dbReference type="Proteomes" id="UP001519460"/>
    </source>
</evidence>
<dbReference type="AlphaFoldDB" id="A0ABD0M5G2"/>
<evidence type="ECO:0008006" key="3">
    <source>
        <dbReference type="Google" id="ProtNLM"/>
    </source>
</evidence>
<name>A0ABD0M5G2_9CAEN</name>
<feature type="non-terminal residue" evidence="1">
    <location>
        <position position="74"/>
    </location>
</feature>
<comment type="caution">
    <text evidence="1">The sequence shown here is derived from an EMBL/GenBank/DDBJ whole genome shotgun (WGS) entry which is preliminary data.</text>
</comment>
<reference evidence="1 2" key="1">
    <citation type="journal article" date="2023" name="Sci. Data">
        <title>Genome assembly of the Korean intertidal mud-creeper Batillaria attramentaria.</title>
        <authorList>
            <person name="Patra A.K."/>
            <person name="Ho P.T."/>
            <person name="Jun S."/>
            <person name="Lee S.J."/>
            <person name="Kim Y."/>
            <person name="Won Y.J."/>
        </authorList>
    </citation>
    <scope>NUCLEOTIDE SEQUENCE [LARGE SCALE GENOMIC DNA]</scope>
    <source>
        <strain evidence="1">Wonlab-2016</strain>
    </source>
</reference>
<evidence type="ECO:0000313" key="1">
    <source>
        <dbReference type="EMBL" id="KAK7507184.1"/>
    </source>
</evidence>
<dbReference type="EMBL" id="JACVVK020000004">
    <property type="protein sequence ID" value="KAK7507184.1"/>
    <property type="molecule type" value="Genomic_DNA"/>
</dbReference>
<sequence>MKWVLCFLLMTQTELRGGVVLWEIRATFLKVMSVFACSTCMFGLELECVGMIFTFSKSEQDSRCLDALRGTCIL</sequence>
<protein>
    <recommendedName>
        <fullName evidence="3">Secreted protein</fullName>
    </recommendedName>
</protein>
<dbReference type="Proteomes" id="UP001519460">
    <property type="component" value="Unassembled WGS sequence"/>
</dbReference>
<gene>
    <name evidence="1" type="ORF">BaRGS_00001119</name>
</gene>
<organism evidence="1 2">
    <name type="scientific">Batillaria attramentaria</name>
    <dbReference type="NCBI Taxonomy" id="370345"/>
    <lineage>
        <taxon>Eukaryota</taxon>
        <taxon>Metazoa</taxon>
        <taxon>Spiralia</taxon>
        <taxon>Lophotrochozoa</taxon>
        <taxon>Mollusca</taxon>
        <taxon>Gastropoda</taxon>
        <taxon>Caenogastropoda</taxon>
        <taxon>Sorbeoconcha</taxon>
        <taxon>Cerithioidea</taxon>
        <taxon>Batillariidae</taxon>
        <taxon>Batillaria</taxon>
    </lineage>
</organism>
<proteinExistence type="predicted"/>